<keyword evidence="4" id="KW-0297">G-protein coupled receptor</keyword>
<keyword evidence="5" id="KW-0472">Membrane</keyword>
<evidence type="ECO:0000313" key="9">
    <source>
        <dbReference type="EMBL" id="KAK7493131.1"/>
    </source>
</evidence>
<keyword evidence="6" id="KW-0675">Receptor</keyword>
<evidence type="ECO:0000256" key="5">
    <source>
        <dbReference type="ARBA" id="ARBA00023136"/>
    </source>
</evidence>
<protein>
    <recommendedName>
        <fullName evidence="8">G-protein coupled receptors family 1 profile domain-containing protein</fullName>
    </recommendedName>
</protein>
<dbReference type="AlphaFoldDB" id="A0ABD0L1K7"/>
<organism evidence="9 10">
    <name type="scientific">Batillaria attramentaria</name>
    <dbReference type="NCBI Taxonomy" id="370345"/>
    <lineage>
        <taxon>Eukaryota</taxon>
        <taxon>Metazoa</taxon>
        <taxon>Spiralia</taxon>
        <taxon>Lophotrochozoa</taxon>
        <taxon>Mollusca</taxon>
        <taxon>Gastropoda</taxon>
        <taxon>Caenogastropoda</taxon>
        <taxon>Sorbeoconcha</taxon>
        <taxon>Cerithioidea</taxon>
        <taxon>Batillariidae</taxon>
        <taxon>Batillaria</taxon>
    </lineage>
</organism>
<dbReference type="EMBL" id="JACVVK020000096">
    <property type="protein sequence ID" value="KAK7493131.1"/>
    <property type="molecule type" value="Genomic_DNA"/>
</dbReference>
<feature type="non-terminal residue" evidence="9">
    <location>
        <position position="1"/>
    </location>
</feature>
<reference evidence="9 10" key="1">
    <citation type="journal article" date="2023" name="Sci. Data">
        <title>Genome assembly of the Korean intertidal mud-creeper Batillaria attramentaria.</title>
        <authorList>
            <person name="Patra A.K."/>
            <person name="Ho P.T."/>
            <person name="Jun S."/>
            <person name="Lee S.J."/>
            <person name="Kim Y."/>
            <person name="Won Y.J."/>
        </authorList>
    </citation>
    <scope>NUCLEOTIDE SEQUENCE [LARGE SCALE GENOMIC DNA]</scope>
    <source>
        <strain evidence="9">Wonlab-2016</strain>
    </source>
</reference>
<evidence type="ECO:0000313" key="10">
    <source>
        <dbReference type="Proteomes" id="UP001519460"/>
    </source>
</evidence>
<dbReference type="GO" id="GO:0016020">
    <property type="term" value="C:membrane"/>
    <property type="evidence" value="ECO:0007669"/>
    <property type="project" value="UniProtKB-SubCell"/>
</dbReference>
<dbReference type="Gene3D" id="1.20.1070.10">
    <property type="entry name" value="Rhodopsin 7-helix transmembrane proteins"/>
    <property type="match status" value="1"/>
</dbReference>
<keyword evidence="7" id="KW-0807">Transducer</keyword>
<dbReference type="Proteomes" id="UP001519460">
    <property type="component" value="Unassembled WGS sequence"/>
</dbReference>
<comment type="caution">
    <text evidence="9">The sequence shown here is derived from an EMBL/GenBank/DDBJ whole genome shotgun (WGS) entry which is preliminary data.</text>
</comment>
<proteinExistence type="predicted"/>
<sequence length="522" mass="57422">RNGQIGEMLHMNGKMVGTPDHLQKEEVDECVRERARRVDILDESPGLGAVGYEKALSYPYLLSANRVSRGESVAQNIENSALLKTGLVDVRLSMKEGWTRGCPKEDWTRVCPKDPGYGVGGARIAQTNQGRQIRVMETRTKKKQWMEEMATLLFMAAEPEATVQTSSACLFSCQESMGKPGVGVSGDVAVTVAFIICWAPFHTQRLMVLYVQKWTPELLAVQSHIFYISGVLYFVSSTVNPILYNVISRRYRVAFKETIFGPCSRFGSSGERPRVGSNTMNRNLTNYGDSNFNHFSQQQHHGLLIRDSPASSLRRSHARSMRYDVSDRRGCTSKKADVISQGSCDLTREERMLTTLCPDILNCKKTAAAGGGKEKESEEAPLKQTEPLLSDVNALCPENECSEHLIASVDNCKHSSKGIVNPAGRSANFISDITIHDVSLSDNTNTKGKKVTGPLTRCLLGDAGTRFPVTSHQDGVEDATGRQKNASLCKQCLTHSTSGNAPHNGTVAYHVKFDVSQPRTVV</sequence>
<gene>
    <name evidence="9" type="ORF">BaRGS_00015652</name>
</gene>
<accession>A0ABD0L1K7</accession>
<keyword evidence="2" id="KW-0812">Transmembrane</keyword>
<feature type="domain" description="G-protein coupled receptors family 1 profile" evidence="8">
    <location>
        <begin position="188"/>
        <end position="244"/>
    </location>
</feature>
<dbReference type="GO" id="GO:0004930">
    <property type="term" value="F:G protein-coupled receptor activity"/>
    <property type="evidence" value="ECO:0007669"/>
    <property type="project" value="UniProtKB-KW"/>
</dbReference>
<keyword evidence="3" id="KW-1133">Transmembrane helix</keyword>
<name>A0ABD0L1K7_9CAEN</name>
<evidence type="ECO:0000256" key="4">
    <source>
        <dbReference type="ARBA" id="ARBA00023040"/>
    </source>
</evidence>
<evidence type="ECO:0000256" key="7">
    <source>
        <dbReference type="ARBA" id="ARBA00023224"/>
    </source>
</evidence>
<dbReference type="SUPFAM" id="SSF81321">
    <property type="entry name" value="Family A G protein-coupled receptor-like"/>
    <property type="match status" value="1"/>
</dbReference>
<keyword evidence="10" id="KW-1185">Reference proteome</keyword>
<dbReference type="PANTHER" id="PTHR24243">
    <property type="entry name" value="G-PROTEIN COUPLED RECEPTOR"/>
    <property type="match status" value="1"/>
</dbReference>
<evidence type="ECO:0000256" key="3">
    <source>
        <dbReference type="ARBA" id="ARBA00022989"/>
    </source>
</evidence>
<evidence type="ECO:0000256" key="6">
    <source>
        <dbReference type="ARBA" id="ARBA00023170"/>
    </source>
</evidence>
<dbReference type="PROSITE" id="PS50262">
    <property type="entry name" value="G_PROTEIN_RECEP_F1_2"/>
    <property type="match status" value="1"/>
</dbReference>
<dbReference type="PRINTS" id="PR00237">
    <property type="entry name" value="GPCRRHODOPSN"/>
</dbReference>
<dbReference type="InterPro" id="IPR017452">
    <property type="entry name" value="GPCR_Rhodpsn_7TM"/>
</dbReference>
<comment type="subcellular location">
    <subcellularLocation>
        <location evidence="1">Membrane</location>
        <topology evidence="1">Multi-pass membrane protein</topology>
    </subcellularLocation>
</comment>
<dbReference type="PANTHER" id="PTHR24243:SF208">
    <property type="entry name" value="PYROKININ-1 RECEPTOR"/>
    <property type="match status" value="1"/>
</dbReference>
<evidence type="ECO:0000259" key="8">
    <source>
        <dbReference type="PROSITE" id="PS50262"/>
    </source>
</evidence>
<evidence type="ECO:0000256" key="1">
    <source>
        <dbReference type="ARBA" id="ARBA00004141"/>
    </source>
</evidence>
<evidence type="ECO:0000256" key="2">
    <source>
        <dbReference type="ARBA" id="ARBA00022692"/>
    </source>
</evidence>
<dbReference type="InterPro" id="IPR000276">
    <property type="entry name" value="GPCR_Rhodpsn"/>
</dbReference>